<dbReference type="PANTHER" id="PTHR23513">
    <property type="entry name" value="INTEGRAL MEMBRANE EFFLUX PROTEIN-RELATED"/>
    <property type="match status" value="1"/>
</dbReference>
<dbReference type="CDD" id="cd06173">
    <property type="entry name" value="MFS_MefA_like"/>
    <property type="match status" value="1"/>
</dbReference>
<protein>
    <submittedName>
        <fullName evidence="8">Tetracycline efflux MFS transporter Tet(V)</fullName>
    </submittedName>
</protein>
<evidence type="ECO:0000256" key="6">
    <source>
        <dbReference type="ARBA" id="ARBA00023136"/>
    </source>
</evidence>
<feature type="transmembrane region" description="Helical" evidence="7">
    <location>
        <begin position="227"/>
        <end position="244"/>
    </location>
</feature>
<comment type="caution">
    <text evidence="8">The sequence shown here is derived from an EMBL/GenBank/DDBJ whole genome shotgun (WGS) entry which is preliminary data.</text>
</comment>
<feature type="transmembrane region" description="Helical" evidence="7">
    <location>
        <begin position="12"/>
        <end position="35"/>
    </location>
</feature>
<name>A0A9W6HNM3_9MICO</name>
<dbReference type="Proteomes" id="UP001142291">
    <property type="component" value="Unassembled WGS sequence"/>
</dbReference>
<dbReference type="PANTHER" id="PTHR23513:SF11">
    <property type="entry name" value="STAPHYLOFERRIN A TRANSPORTER"/>
    <property type="match status" value="1"/>
</dbReference>
<feature type="transmembrane region" description="Helical" evidence="7">
    <location>
        <begin position="316"/>
        <end position="337"/>
    </location>
</feature>
<feature type="transmembrane region" description="Helical" evidence="7">
    <location>
        <begin position="383"/>
        <end position="403"/>
    </location>
</feature>
<evidence type="ECO:0000256" key="3">
    <source>
        <dbReference type="ARBA" id="ARBA00022475"/>
    </source>
</evidence>
<feature type="transmembrane region" description="Helical" evidence="7">
    <location>
        <begin position="264"/>
        <end position="285"/>
    </location>
</feature>
<feature type="transmembrane region" description="Helical" evidence="7">
    <location>
        <begin position="358"/>
        <end position="377"/>
    </location>
</feature>
<dbReference type="Gene3D" id="1.20.1250.20">
    <property type="entry name" value="MFS general substrate transporter like domains"/>
    <property type="match status" value="1"/>
</dbReference>
<feature type="transmembrane region" description="Helical" evidence="7">
    <location>
        <begin position="292"/>
        <end position="310"/>
    </location>
</feature>
<evidence type="ECO:0000256" key="7">
    <source>
        <dbReference type="SAM" id="Phobius"/>
    </source>
</evidence>
<proteinExistence type="predicted"/>
<keyword evidence="6 7" id="KW-0472">Membrane</keyword>
<dbReference type="AlphaFoldDB" id="A0A9W6HNM3"/>
<feature type="transmembrane region" description="Helical" evidence="7">
    <location>
        <begin position="73"/>
        <end position="93"/>
    </location>
</feature>
<dbReference type="Pfam" id="PF05977">
    <property type="entry name" value="MFS_3"/>
    <property type="match status" value="1"/>
</dbReference>
<dbReference type="SUPFAM" id="SSF103473">
    <property type="entry name" value="MFS general substrate transporter"/>
    <property type="match status" value="1"/>
</dbReference>
<evidence type="ECO:0000256" key="5">
    <source>
        <dbReference type="ARBA" id="ARBA00022989"/>
    </source>
</evidence>
<keyword evidence="3" id="KW-1003">Cell membrane</keyword>
<evidence type="ECO:0000313" key="8">
    <source>
        <dbReference type="EMBL" id="GLJ96502.1"/>
    </source>
</evidence>
<dbReference type="GO" id="GO:0005886">
    <property type="term" value="C:plasma membrane"/>
    <property type="evidence" value="ECO:0007669"/>
    <property type="project" value="UniProtKB-SubCell"/>
</dbReference>
<organism evidence="8 9">
    <name type="scientific">Microbacterium dextranolyticum</name>
    <dbReference type="NCBI Taxonomy" id="36806"/>
    <lineage>
        <taxon>Bacteria</taxon>
        <taxon>Bacillati</taxon>
        <taxon>Actinomycetota</taxon>
        <taxon>Actinomycetes</taxon>
        <taxon>Micrococcales</taxon>
        <taxon>Microbacteriaceae</taxon>
        <taxon>Microbacterium</taxon>
    </lineage>
</organism>
<comment type="subcellular location">
    <subcellularLocation>
        <location evidence="1">Cell membrane</location>
        <topology evidence="1">Multi-pass membrane protein</topology>
    </subcellularLocation>
</comment>
<dbReference type="InterPro" id="IPR010290">
    <property type="entry name" value="TM_effector"/>
</dbReference>
<reference evidence="8" key="1">
    <citation type="journal article" date="2014" name="Int. J. Syst. Evol. Microbiol.">
        <title>Complete genome sequence of Corynebacterium casei LMG S-19264T (=DSM 44701T), isolated from a smear-ripened cheese.</title>
        <authorList>
            <consortium name="US DOE Joint Genome Institute (JGI-PGF)"/>
            <person name="Walter F."/>
            <person name="Albersmeier A."/>
            <person name="Kalinowski J."/>
            <person name="Ruckert C."/>
        </authorList>
    </citation>
    <scope>NUCLEOTIDE SEQUENCE</scope>
    <source>
        <strain evidence="8">VKM Ac-1940</strain>
    </source>
</reference>
<evidence type="ECO:0000256" key="1">
    <source>
        <dbReference type="ARBA" id="ARBA00004651"/>
    </source>
</evidence>
<dbReference type="InterPro" id="IPR036259">
    <property type="entry name" value="MFS_trans_sf"/>
</dbReference>
<feature type="transmembrane region" description="Helical" evidence="7">
    <location>
        <begin position="99"/>
        <end position="121"/>
    </location>
</feature>
<sequence length="424" mass="44706">MRPLAQREFRILFGAVVLSVSAAGMWAVVMVFAVIRIDEDPVQLSVVAAANAIGLLASAIPGGIAADRLPRRVILRAVETLNVLAVGSVVIAGQFGALTIAHLAAVSFVLGAVAGFFFPAYSAILPRILPAEHLLPANGLEGAIRPALQQAAGPAMAGLLLAALIPSQAATAVLIAHGLALVLLLRLRPEPAAPESAAPEQAAERSSARGIRHDLVEAVQFTVRTPWLLCTLLFATIWVLLTIGPEEVLLPFVTRDRFGDDPRLFGFLLACFGAGGVVGSIVVSSLRMPRRYLTAMTLVWGVSTLPFVVIGLTDQYWLMALCGLACGFGFSYGNVIWGTLLQRRVPRHMLGRISSLDFFVSLALMPLSMALAGPLATVVPVPVIFVVAGVAPFVLSFIVLWVARMPQDEIAHPLDDGGGTAAAV</sequence>
<feature type="transmembrane region" description="Helical" evidence="7">
    <location>
        <begin position="47"/>
        <end position="66"/>
    </location>
</feature>
<keyword evidence="2" id="KW-0813">Transport</keyword>
<keyword evidence="9" id="KW-1185">Reference proteome</keyword>
<accession>A0A9W6HNM3</accession>
<gene>
    <name evidence="8" type="ORF">GCM10017591_25650</name>
</gene>
<evidence type="ECO:0000313" key="9">
    <source>
        <dbReference type="Proteomes" id="UP001142291"/>
    </source>
</evidence>
<reference evidence="8" key="2">
    <citation type="submission" date="2023-01" db="EMBL/GenBank/DDBJ databases">
        <authorList>
            <person name="Sun Q."/>
            <person name="Evtushenko L."/>
        </authorList>
    </citation>
    <scope>NUCLEOTIDE SEQUENCE</scope>
    <source>
        <strain evidence="8">VKM Ac-1940</strain>
    </source>
</reference>
<keyword evidence="5 7" id="KW-1133">Transmembrane helix</keyword>
<evidence type="ECO:0000256" key="2">
    <source>
        <dbReference type="ARBA" id="ARBA00022448"/>
    </source>
</evidence>
<dbReference type="EMBL" id="BSER01000011">
    <property type="protein sequence ID" value="GLJ96502.1"/>
    <property type="molecule type" value="Genomic_DNA"/>
</dbReference>
<keyword evidence="4 7" id="KW-0812">Transmembrane</keyword>
<evidence type="ECO:0000256" key="4">
    <source>
        <dbReference type="ARBA" id="ARBA00022692"/>
    </source>
</evidence>